<evidence type="ECO:0000313" key="2">
    <source>
        <dbReference type="Proteomes" id="UP000184063"/>
    </source>
</evidence>
<name>A0A1M3TI04_ASPLC</name>
<accession>A0A1M3TI04</accession>
<evidence type="ECO:0000313" key="1">
    <source>
        <dbReference type="EMBL" id="OJZ86343.1"/>
    </source>
</evidence>
<dbReference type="EMBL" id="KV878241">
    <property type="protein sequence ID" value="OJZ86343.1"/>
    <property type="molecule type" value="Genomic_DNA"/>
</dbReference>
<protein>
    <submittedName>
        <fullName evidence="1">Uncharacterized protein</fullName>
    </submittedName>
</protein>
<dbReference type="Proteomes" id="UP000184063">
    <property type="component" value="Unassembled WGS sequence"/>
</dbReference>
<organism evidence="1 2">
    <name type="scientific">Aspergillus luchuensis (strain CBS 106.47)</name>
    <dbReference type="NCBI Taxonomy" id="1137211"/>
    <lineage>
        <taxon>Eukaryota</taxon>
        <taxon>Fungi</taxon>
        <taxon>Dikarya</taxon>
        <taxon>Ascomycota</taxon>
        <taxon>Pezizomycotina</taxon>
        <taxon>Eurotiomycetes</taxon>
        <taxon>Eurotiomycetidae</taxon>
        <taxon>Eurotiales</taxon>
        <taxon>Aspergillaceae</taxon>
        <taxon>Aspergillus</taxon>
        <taxon>Aspergillus subgen. Circumdati</taxon>
    </lineage>
</organism>
<gene>
    <name evidence="1" type="ORF">ASPFODRAFT_597267</name>
</gene>
<proteinExistence type="predicted"/>
<dbReference type="VEuPathDB" id="FungiDB:ASPFODRAFT_597267"/>
<reference evidence="2" key="1">
    <citation type="journal article" date="2017" name="Genome Biol.">
        <title>Comparative genomics reveals high biological diversity and specific adaptations in the industrially and medically important fungal genus Aspergillus.</title>
        <authorList>
            <person name="de Vries R.P."/>
            <person name="Riley R."/>
            <person name="Wiebenga A."/>
            <person name="Aguilar-Osorio G."/>
            <person name="Amillis S."/>
            <person name="Uchima C.A."/>
            <person name="Anderluh G."/>
            <person name="Asadollahi M."/>
            <person name="Askin M."/>
            <person name="Barry K."/>
            <person name="Battaglia E."/>
            <person name="Bayram O."/>
            <person name="Benocci T."/>
            <person name="Braus-Stromeyer S.A."/>
            <person name="Caldana C."/>
            <person name="Canovas D."/>
            <person name="Cerqueira G.C."/>
            <person name="Chen F."/>
            <person name="Chen W."/>
            <person name="Choi C."/>
            <person name="Clum A."/>
            <person name="Dos Santos R.A."/>
            <person name="Damasio A.R."/>
            <person name="Diallinas G."/>
            <person name="Emri T."/>
            <person name="Fekete E."/>
            <person name="Flipphi M."/>
            <person name="Freyberg S."/>
            <person name="Gallo A."/>
            <person name="Gournas C."/>
            <person name="Habgood R."/>
            <person name="Hainaut M."/>
            <person name="Harispe M.L."/>
            <person name="Henrissat B."/>
            <person name="Hilden K.S."/>
            <person name="Hope R."/>
            <person name="Hossain A."/>
            <person name="Karabika E."/>
            <person name="Karaffa L."/>
            <person name="Karanyi Z."/>
            <person name="Krasevec N."/>
            <person name="Kuo A."/>
            <person name="Kusch H."/>
            <person name="LaButti K."/>
            <person name="Lagendijk E.L."/>
            <person name="Lapidus A."/>
            <person name="Levasseur A."/>
            <person name="Lindquist E."/>
            <person name="Lipzen A."/>
            <person name="Logrieco A.F."/>
            <person name="MacCabe A."/>
            <person name="Maekelae M.R."/>
            <person name="Malavazi I."/>
            <person name="Melin P."/>
            <person name="Meyer V."/>
            <person name="Mielnichuk N."/>
            <person name="Miskei M."/>
            <person name="Molnar A.P."/>
            <person name="Mule G."/>
            <person name="Ngan C.Y."/>
            <person name="Orejas M."/>
            <person name="Orosz E."/>
            <person name="Ouedraogo J.P."/>
            <person name="Overkamp K.M."/>
            <person name="Park H.-S."/>
            <person name="Perrone G."/>
            <person name="Piumi F."/>
            <person name="Punt P.J."/>
            <person name="Ram A.F."/>
            <person name="Ramon A."/>
            <person name="Rauscher S."/>
            <person name="Record E."/>
            <person name="Riano-Pachon D.M."/>
            <person name="Robert V."/>
            <person name="Roehrig J."/>
            <person name="Ruller R."/>
            <person name="Salamov A."/>
            <person name="Salih N.S."/>
            <person name="Samson R.A."/>
            <person name="Sandor E."/>
            <person name="Sanguinetti M."/>
            <person name="Schuetze T."/>
            <person name="Sepcic K."/>
            <person name="Shelest E."/>
            <person name="Sherlock G."/>
            <person name="Sophianopoulou V."/>
            <person name="Squina F.M."/>
            <person name="Sun H."/>
            <person name="Susca A."/>
            <person name="Todd R.B."/>
            <person name="Tsang A."/>
            <person name="Unkles S.E."/>
            <person name="van de Wiele N."/>
            <person name="van Rossen-Uffink D."/>
            <person name="Oliveira J.V."/>
            <person name="Vesth T.C."/>
            <person name="Visser J."/>
            <person name="Yu J.-H."/>
            <person name="Zhou M."/>
            <person name="Andersen M.R."/>
            <person name="Archer D.B."/>
            <person name="Baker S.E."/>
            <person name="Benoit I."/>
            <person name="Brakhage A.A."/>
            <person name="Braus G.H."/>
            <person name="Fischer R."/>
            <person name="Frisvad J.C."/>
            <person name="Goldman G.H."/>
            <person name="Houbraken J."/>
            <person name="Oakley B."/>
            <person name="Pocsi I."/>
            <person name="Scazzocchio C."/>
            <person name="Seiboth B."/>
            <person name="vanKuyk P.A."/>
            <person name="Wortman J."/>
            <person name="Dyer P.S."/>
            <person name="Grigoriev I.V."/>
        </authorList>
    </citation>
    <scope>NUCLEOTIDE SEQUENCE [LARGE SCALE GENOMIC DNA]</scope>
    <source>
        <strain evidence="2">CBS 106.47</strain>
    </source>
</reference>
<dbReference type="AlphaFoldDB" id="A0A1M3TI04"/>
<sequence length="117" mass="14081">MFLNICIFSAILLGTFYLLFGTFQLPFKSVYGFELWQRRSLFPEPVRRDALRHILRFFLASQQKMAYVLAIFRTQCGQGESIKTFLFPFYHAKVQSKRQITWFKTKRRIQKHSNHHD</sequence>